<comment type="similarity">
    <text evidence="10">Belongs to the SecD/SecF family. SecD subfamily.</text>
</comment>
<evidence type="ECO:0000256" key="2">
    <source>
        <dbReference type="ARBA" id="ARBA00022448"/>
    </source>
</evidence>
<keyword evidence="7 10" id="KW-1133">Transmembrane helix</keyword>
<dbReference type="Gene3D" id="3.30.1360.200">
    <property type="match status" value="1"/>
</dbReference>
<feature type="transmembrane region" description="Helical" evidence="10">
    <location>
        <begin position="467"/>
        <end position="492"/>
    </location>
</feature>
<evidence type="ECO:0000256" key="4">
    <source>
        <dbReference type="ARBA" id="ARBA00022519"/>
    </source>
</evidence>
<evidence type="ECO:0000256" key="9">
    <source>
        <dbReference type="ARBA" id="ARBA00023136"/>
    </source>
</evidence>
<dbReference type="Gene3D" id="1.20.1640.10">
    <property type="entry name" value="Multidrug efflux transporter AcrB transmembrane domain"/>
    <property type="match status" value="1"/>
</dbReference>
<accession>A0A327JN91</accession>
<dbReference type="HAMAP" id="MF_01463_B">
    <property type="entry name" value="SecD_B"/>
    <property type="match status" value="1"/>
</dbReference>
<dbReference type="InterPro" id="IPR005791">
    <property type="entry name" value="SecD"/>
</dbReference>
<keyword evidence="3 10" id="KW-1003">Cell membrane</keyword>
<dbReference type="FunFam" id="3.30.1360.200:FF:000002">
    <property type="entry name" value="Preprotein translocase subunit SecD"/>
    <property type="match status" value="1"/>
</dbReference>
<sequence>MLYFARWKIALILLVALGGFVLTAPNFFSRETVEAWPSWVPGKQLVLGLDLQGGVYLLYEVDSADYKNKRLKTLVGDIRKLLRDEPRIGYTGLGIQGDGVQVRIRDTAKIADAEGRLRDLRNPLESSVFGSDPVDEFQMETGEGGLIRFSFTEAGLSHRIRSIVSQSIEVIRRRIDELGTTEPSIQRQGEDRVLVEAPGEKDPQRLKSVIGQTAQMTFHMVDVSTPVQQAIESRPPPGSTVMYTTDDPPVPYVVNEAPLLSGEDLTDAQTGFDQQTNEPVVTFRFNTAGARKFGLITQQNVGRPFAIVLDGEIISAPVIREPILGGSGQISGNFTVEGANDLAVLLRAGALPARLTAIEERTVGPGLGADSIEAGEVASVIGMLAVVVFMLAAYGLFGIFANAALIVNMFLILGALSALGATLTLPGIAGIVLTIGMAVDANVLIFERIREEARQGRSAIGAIDAGFSRALGTILDANITTFISAVILFQLGSGPIRGFAVTLAIGIVTTVFSAFTFTRFLVAQWVKMRRPTAVPL</sequence>
<dbReference type="FunFam" id="1.20.1640.10:FF:000004">
    <property type="entry name" value="Protein translocase subunit SecD"/>
    <property type="match status" value="1"/>
</dbReference>
<comment type="caution">
    <text evidence="14">The sequence shown here is derived from an EMBL/GenBank/DDBJ whole genome shotgun (WGS) entry which is preliminary data.</text>
</comment>
<evidence type="ECO:0000259" key="13">
    <source>
        <dbReference type="Pfam" id="PF22599"/>
    </source>
</evidence>
<dbReference type="NCBIfam" id="TIGR00916">
    <property type="entry name" value="2A0604s01"/>
    <property type="match status" value="1"/>
</dbReference>
<evidence type="ECO:0000256" key="5">
    <source>
        <dbReference type="ARBA" id="ARBA00022692"/>
    </source>
</evidence>
<evidence type="ECO:0000259" key="11">
    <source>
        <dbReference type="Pfam" id="PF02355"/>
    </source>
</evidence>
<dbReference type="Pfam" id="PF07549">
    <property type="entry name" value="Sec_GG"/>
    <property type="match status" value="1"/>
</dbReference>
<keyword evidence="9 10" id="KW-0472">Membrane</keyword>
<dbReference type="InterPro" id="IPR055344">
    <property type="entry name" value="SecD_SecF_C_bact"/>
</dbReference>
<dbReference type="SUPFAM" id="SSF82866">
    <property type="entry name" value="Multidrug efflux transporter AcrB transmembrane domain"/>
    <property type="match status" value="1"/>
</dbReference>
<feature type="transmembrane region" description="Helical" evidence="10">
    <location>
        <begin position="377"/>
        <end position="397"/>
    </location>
</feature>
<organism evidence="14 15">
    <name type="scientific">Rhodobium orientis</name>
    <dbReference type="NCBI Taxonomy" id="34017"/>
    <lineage>
        <taxon>Bacteria</taxon>
        <taxon>Pseudomonadati</taxon>
        <taxon>Pseudomonadota</taxon>
        <taxon>Alphaproteobacteria</taxon>
        <taxon>Hyphomicrobiales</taxon>
        <taxon>Rhodobiaceae</taxon>
        <taxon>Rhodobium</taxon>
    </lineage>
</organism>
<dbReference type="Pfam" id="PF02355">
    <property type="entry name" value="SecD_SecF_C"/>
    <property type="match status" value="1"/>
</dbReference>
<dbReference type="RefSeq" id="WP_111433926.1">
    <property type="nucleotide sequence ID" value="NZ_JACIGG010000004.1"/>
</dbReference>
<dbReference type="Gene3D" id="3.30.70.3400">
    <property type="match status" value="2"/>
</dbReference>
<dbReference type="EMBL" id="NPEV01000013">
    <property type="protein sequence ID" value="RAI27940.1"/>
    <property type="molecule type" value="Genomic_DNA"/>
</dbReference>
<keyword evidence="6 10" id="KW-0653">Protein transport</keyword>
<comment type="function">
    <text evidence="10">Part of the Sec protein translocase complex. Interacts with the SecYEG preprotein conducting channel. SecDF uses the proton motive force (PMF) to complete protein translocation after the ATP-dependent function of SecA.</text>
</comment>
<comment type="caution">
    <text evidence="10">Lacks conserved residue(s) required for the propagation of feature annotation.</text>
</comment>
<evidence type="ECO:0000256" key="3">
    <source>
        <dbReference type="ARBA" id="ARBA00022475"/>
    </source>
</evidence>
<keyword evidence="2 10" id="KW-0813">Transport</keyword>
<dbReference type="PANTHER" id="PTHR30081:SF1">
    <property type="entry name" value="PROTEIN TRANSLOCASE SUBUNIT SECD"/>
    <property type="match status" value="1"/>
</dbReference>
<dbReference type="Pfam" id="PF22599">
    <property type="entry name" value="SecDF_P1_head"/>
    <property type="match status" value="1"/>
</dbReference>
<comment type="subcellular location">
    <subcellularLocation>
        <location evidence="1 10">Cell membrane</location>
        <topology evidence="1 10">Multi-pass membrane protein</topology>
    </subcellularLocation>
</comment>
<feature type="domain" description="Protein translocase subunit SecDF P1" evidence="12">
    <location>
        <begin position="164"/>
        <end position="222"/>
    </location>
</feature>
<gene>
    <name evidence="10 14" type="primary">secD</name>
    <name evidence="14" type="ORF">CH339_08540</name>
</gene>
<dbReference type="GO" id="GO:0006605">
    <property type="term" value="P:protein targeting"/>
    <property type="evidence" value="ECO:0007669"/>
    <property type="project" value="UniProtKB-UniRule"/>
</dbReference>
<dbReference type="InterPro" id="IPR048634">
    <property type="entry name" value="SecD_SecF_C"/>
</dbReference>
<evidence type="ECO:0000256" key="7">
    <source>
        <dbReference type="ARBA" id="ARBA00022989"/>
    </source>
</evidence>
<proteinExistence type="inferred from homology"/>
<dbReference type="GO" id="GO:0065002">
    <property type="term" value="P:intracellular protein transmembrane transport"/>
    <property type="evidence" value="ECO:0007669"/>
    <property type="project" value="UniProtKB-UniRule"/>
</dbReference>
<feature type="transmembrane region" description="Helical" evidence="10">
    <location>
        <begin position="498"/>
        <end position="522"/>
    </location>
</feature>
<name>A0A327JN91_9HYPH</name>
<dbReference type="InterPro" id="IPR022813">
    <property type="entry name" value="SecD/SecF_arch_bac"/>
</dbReference>
<evidence type="ECO:0000313" key="14">
    <source>
        <dbReference type="EMBL" id="RAI27940.1"/>
    </source>
</evidence>
<feature type="transmembrane region" description="Helical" evidence="10">
    <location>
        <begin position="427"/>
        <end position="446"/>
    </location>
</feature>
<dbReference type="GO" id="GO:0043952">
    <property type="term" value="P:protein transport by the Sec complex"/>
    <property type="evidence" value="ECO:0007669"/>
    <property type="project" value="UniProtKB-UniRule"/>
</dbReference>
<comment type="subunit">
    <text evidence="10">Forms a complex with SecF. Part of the essential Sec protein translocation apparatus which comprises SecA, SecYEG and auxiliary proteins SecDF-YajC and YidC.</text>
</comment>
<dbReference type="AlphaFoldDB" id="A0A327JN91"/>
<dbReference type="GO" id="GO:0015450">
    <property type="term" value="F:protein-transporting ATPase activity"/>
    <property type="evidence" value="ECO:0007669"/>
    <property type="project" value="InterPro"/>
</dbReference>
<evidence type="ECO:0000256" key="8">
    <source>
        <dbReference type="ARBA" id="ARBA00023010"/>
    </source>
</evidence>
<feature type="domain" description="Protein export membrane protein SecD/SecF C-terminal" evidence="11">
    <location>
        <begin position="356"/>
        <end position="525"/>
    </location>
</feature>
<reference evidence="14 15" key="1">
    <citation type="submission" date="2017-07" db="EMBL/GenBank/DDBJ databases">
        <title>Draft Genome Sequences of Select Purple Nonsulfur Bacteria.</title>
        <authorList>
            <person name="Lasarre B."/>
            <person name="Mckinlay J.B."/>
        </authorList>
    </citation>
    <scope>NUCLEOTIDE SEQUENCE [LARGE SCALE GENOMIC DNA]</scope>
    <source>
        <strain evidence="14 15">DSM 11290</strain>
    </source>
</reference>
<evidence type="ECO:0000313" key="15">
    <source>
        <dbReference type="Proteomes" id="UP000249299"/>
    </source>
</evidence>
<feature type="transmembrane region" description="Helical" evidence="10">
    <location>
        <begin position="404"/>
        <end position="421"/>
    </location>
</feature>
<dbReference type="NCBIfam" id="TIGR01129">
    <property type="entry name" value="secD"/>
    <property type="match status" value="1"/>
</dbReference>
<evidence type="ECO:0000259" key="12">
    <source>
        <dbReference type="Pfam" id="PF21760"/>
    </source>
</evidence>
<dbReference type="PANTHER" id="PTHR30081">
    <property type="entry name" value="PROTEIN-EXPORT MEMBRANE PROTEIN SEC"/>
    <property type="match status" value="1"/>
</dbReference>
<evidence type="ECO:0000256" key="10">
    <source>
        <dbReference type="HAMAP-Rule" id="MF_01463"/>
    </source>
</evidence>
<keyword evidence="15" id="KW-1185">Reference proteome</keyword>
<evidence type="ECO:0000256" key="6">
    <source>
        <dbReference type="ARBA" id="ARBA00022927"/>
    </source>
</evidence>
<dbReference type="Proteomes" id="UP000249299">
    <property type="component" value="Unassembled WGS sequence"/>
</dbReference>
<dbReference type="InterPro" id="IPR022646">
    <property type="entry name" value="SecD/SecF_CS"/>
</dbReference>
<evidence type="ECO:0000256" key="1">
    <source>
        <dbReference type="ARBA" id="ARBA00004651"/>
    </source>
</evidence>
<feature type="domain" description="SecDF P1 head subdomain" evidence="13">
    <location>
        <begin position="241"/>
        <end position="353"/>
    </location>
</feature>
<dbReference type="GO" id="GO:0005886">
    <property type="term" value="C:plasma membrane"/>
    <property type="evidence" value="ECO:0007669"/>
    <property type="project" value="UniProtKB-SubCell"/>
</dbReference>
<keyword evidence="5 10" id="KW-0812">Transmembrane</keyword>
<dbReference type="InterPro" id="IPR048631">
    <property type="entry name" value="SecD_1st"/>
</dbReference>
<keyword evidence="8 10" id="KW-0811">Translocation</keyword>
<protein>
    <recommendedName>
        <fullName evidence="10">Protein translocase subunit SecD</fullName>
    </recommendedName>
</protein>
<dbReference type="OrthoDB" id="9805019at2"/>
<keyword evidence="4" id="KW-0997">Cell inner membrane</keyword>
<dbReference type="Pfam" id="PF21760">
    <property type="entry name" value="SecD_1st"/>
    <property type="match status" value="1"/>
</dbReference>
<dbReference type="InterPro" id="IPR054384">
    <property type="entry name" value="SecDF_P1_head"/>
</dbReference>